<feature type="compositionally biased region" description="Basic and acidic residues" evidence="1">
    <location>
        <begin position="80"/>
        <end position="92"/>
    </location>
</feature>
<evidence type="ECO:0000313" key="4">
    <source>
        <dbReference type="Proteomes" id="UP001218638"/>
    </source>
</evidence>
<accession>A0AAF0CS93</accession>
<organism evidence="3 4">
    <name type="scientific">Synoicihabitans lomoniglobus</name>
    <dbReference type="NCBI Taxonomy" id="2909285"/>
    <lineage>
        <taxon>Bacteria</taxon>
        <taxon>Pseudomonadati</taxon>
        <taxon>Verrucomicrobiota</taxon>
        <taxon>Opitutia</taxon>
        <taxon>Opitutales</taxon>
        <taxon>Opitutaceae</taxon>
        <taxon>Synoicihabitans</taxon>
    </lineage>
</organism>
<dbReference type="EMBL" id="CP119075">
    <property type="protein sequence ID" value="WED67090.1"/>
    <property type="molecule type" value="Genomic_DNA"/>
</dbReference>
<evidence type="ECO:0000313" key="3">
    <source>
        <dbReference type="EMBL" id="WED67090.1"/>
    </source>
</evidence>
<dbReference type="AlphaFoldDB" id="A0AAF0CS93"/>
<dbReference type="Proteomes" id="UP001218638">
    <property type="component" value="Chromosome"/>
</dbReference>
<protein>
    <submittedName>
        <fullName evidence="3">Uncharacterized protein</fullName>
    </submittedName>
</protein>
<feature type="signal peptide" evidence="2">
    <location>
        <begin position="1"/>
        <end position="22"/>
    </location>
</feature>
<keyword evidence="2" id="KW-0732">Signal</keyword>
<evidence type="ECO:0000256" key="2">
    <source>
        <dbReference type="SAM" id="SignalP"/>
    </source>
</evidence>
<feature type="region of interest" description="Disordered" evidence="1">
    <location>
        <begin position="78"/>
        <end position="104"/>
    </location>
</feature>
<gene>
    <name evidence="3" type="ORF">PXH66_09525</name>
</gene>
<feature type="compositionally biased region" description="Polar residues" evidence="1">
    <location>
        <begin position="93"/>
        <end position="104"/>
    </location>
</feature>
<reference evidence="3" key="1">
    <citation type="submission" date="2023-03" db="EMBL/GenBank/DDBJ databases">
        <title>Lomoglobus Profundus gen. nov., sp. nov., a novel member of the phylum Verrucomicrobia, isolated from deep-marine sediment of South China Sea.</title>
        <authorList>
            <person name="Ahmad T."/>
            <person name="Ishaq S.E."/>
            <person name="Wang F."/>
        </authorList>
    </citation>
    <scope>NUCLEOTIDE SEQUENCE</scope>
    <source>
        <strain evidence="3">LMO-M01</strain>
    </source>
</reference>
<keyword evidence="4" id="KW-1185">Reference proteome</keyword>
<dbReference type="RefSeq" id="WP_330931353.1">
    <property type="nucleotide sequence ID" value="NZ_CP119075.1"/>
</dbReference>
<sequence>MVPSLLRVLIICFGLSTLVAGAPPPALWEAIETFRTEGPKGWGFTQTTSSAERNRVETFDPLRPSHLRMSLIRENGAAPTEKELQTYREQQTRRTGGQTAPNPTKQMDLATAELVAEDGPRQQWRFRLKPGATDDTSAEHMHVTLTFHTPTATIERVVLANFEPFAPVFTVKVEEARTTIDYSLPTDDRPSLLQQIVVKVRGRAFYFKSLDSDMTVVYSDHYYAGKH</sequence>
<name>A0AAF0CS93_9BACT</name>
<proteinExistence type="predicted"/>
<feature type="chain" id="PRO_5042165459" evidence="2">
    <location>
        <begin position="23"/>
        <end position="227"/>
    </location>
</feature>
<evidence type="ECO:0000256" key="1">
    <source>
        <dbReference type="SAM" id="MobiDB-lite"/>
    </source>
</evidence>
<dbReference type="KEGG" id="slom:PXH66_09525"/>